<name>A0A4S8F9V1_9BURK</name>
<sequence>MPIYTCGQLTAEAKSLGGQVVFDHDCQPDMPVLSGTQRVQVLDNGLVLYLSQSQDLVSGNSSNILQSGIMAAVLLQGQAEVSLGQDRMHFQAKQQQQRAFVVNLTEADQFLRHWHAGRRETKLCLSFTSSWMERFVHDDQQCNHRLRSFTKQHWQRKLWQPSPNLLRRAHLLEQGIAHTPTLVDRLHYEGFALDMAAEILQDVDHSQPANRVSERCARHANRLKDWLDSGTAEHLRICDMARELGTNAVDLQNGFRTRFGMTIAAYVRHTRLERAYQALEQQAVSIESAAELAGYAHLSSFCAAFKQRYGFSPMQAKARA</sequence>
<dbReference type="Gene3D" id="1.10.10.60">
    <property type="entry name" value="Homeodomain-like"/>
    <property type="match status" value="1"/>
</dbReference>
<organism evidence="4 5">
    <name type="scientific">Lampropedia puyangensis</name>
    <dbReference type="NCBI Taxonomy" id="1330072"/>
    <lineage>
        <taxon>Bacteria</taxon>
        <taxon>Pseudomonadati</taxon>
        <taxon>Pseudomonadota</taxon>
        <taxon>Betaproteobacteria</taxon>
        <taxon>Burkholderiales</taxon>
        <taxon>Comamonadaceae</taxon>
        <taxon>Lampropedia</taxon>
    </lineage>
</organism>
<dbReference type="GO" id="GO:0003700">
    <property type="term" value="F:DNA-binding transcription factor activity"/>
    <property type="evidence" value="ECO:0007669"/>
    <property type="project" value="InterPro"/>
</dbReference>
<dbReference type="InterPro" id="IPR009057">
    <property type="entry name" value="Homeodomain-like_sf"/>
</dbReference>
<dbReference type="Pfam" id="PF12833">
    <property type="entry name" value="HTH_18"/>
    <property type="match status" value="1"/>
</dbReference>
<proteinExistence type="predicted"/>
<protein>
    <submittedName>
        <fullName evidence="4">Helix-turn-helix transcriptional regulator</fullName>
    </submittedName>
</protein>
<keyword evidence="5" id="KW-1185">Reference proteome</keyword>
<keyword evidence="1" id="KW-0805">Transcription regulation</keyword>
<dbReference type="EMBL" id="STFG01000003">
    <property type="protein sequence ID" value="THU04009.1"/>
    <property type="molecule type" value="Genomic_DNA"/>
</dbReference>
<dbReference type="Proteomes" id="UP000308917">
    <property type="component" value="Unassembled WGS sequence"/>
</dbReference>
<dbReference type="InterPro" id="IPR053142">
    <property type="entry name" value="PchR_regulatory_protein"/>
</dbReference>
<evidence type="ECO:0000313" key="4">
    <source>
        <dbReference type="EMBL" id="THU04009.1"/>
    </source>
</evidence>
<dbReference type="PANTHER" id="PTHR47893:SF1">
    <property type="entry name" value="REGULATORY PROTEIN PCHR"/>
    <property type="match status" value="1"/>
</dbReference>
<evidence type="ECO:0000256" key="2">
    <source>
        <dbReference type="ARBA" id="ARBA00023163"/>
    </source>
</evidence>
<dbReference type="RefSeq" id="WP_136572575.1">
    <property type="nucleotide sequence ID" value="NZ_STFG01000003.1"/>
</dbReference>
<evidence type="ECO:0000256" key="1">
    <source>
        <dbReference type="ARBA" id="ARBA00023015"/>
    </source>
</evidence>
<dbReference type="GO" id="GO:0043565">
    <property type="term" value="F:sequence-specific DNA binding"/>
    <property type="evidence" value="ECO:0007669"/>
    <property type="project" value="InterPro"/>
</dbReference>
<keyword evidence="2" id="KW-0804">Transcription</keyword>
<dbReference type="SUPFAM" id="SSF46689">
    <property type="entry name" value="Homeodomain-like"/>
    <property type="match status" value="1"/>
</dbReference>
<reference evidence="4 5" key="1">
    <citation type="journal article" date="2015" name="Antonie Van Leeuwenhoek">
        <title>Lampropedia puyangensis sp. nov., isolated from symptomatic bark of Populus ? euramericana canker and emended description of Lampropedia hyalina (Ehrenberg 1832) Lee et al. 2004.</title>
        <authorList>
            <person name="Li Y."/>
            <person name="Wang T."/>
            <person name="Piao C.G."/>
            <person name="Wang L.F."/>
            <person name="Tian G.Z."/>
            <person name="Zhu T.H."/>
            <person name="Guo M.W."/>
        </authorList>
    </citation>
    <scope>NUCLEOTIDE SEQUENCE [LARGE SCALE GENOMIC DNA]</scope>
    <source>
        <strain evidence="4 5">2-bin</strain>
    </source>
</reference>
<accession>A0A4S8F9V1</accession>
<dbReference type="InterPro" id="IPR018060">
    <property type="entry name" value="HTH_AraC"/>
</dbReference>
<dbReference type="SMART" id="SM00342">
    <property type="entry name" value="HTH_ARAC"/>
    <property type="match status" value="1"/>
</dbReference>
<evidence type="ECO:0000259" key="3">
    <source>
        <dbReference type="PROSITE" id="PS01124"/>
    </source>
</evidence>
<dbReference type="AlphaFoldDB" id="A0A4S8F9V1"/>
<feature type="domain" description="HTH araC/xylS-type" evidence="3">
    <location>
        <begin position="221"/>
        <end position="319"/>
    </location>
</feature>
<comment type="caution">
    <text evidence="4">The sequence shown here is derived from an EMBL/GenBank/DDBJ whole genome shotgun (WGS) entry which is preliminary data.</text>
</comment>
<dbReference type="PANTHER" id="PTHR47893">
    <property type="entry name" value="REGULATORY PROTEIN PCHR"/>
    <property type="match status" value="1"/>
</dbReference>
<gene>
    <name evidence="4" type="ORF">E9531_04600</name>
</gene>
<evidence type="ECO:0000313" key="5">
    <source>
        <dbReference type="Proteomes" id="UP000308917"/>
    </source>
</evidence>
<dbReference type="OrthoDB" id="8766450at2"/>
<dbReference type="PROSITE" id="PS01124">
    <property type="entry name" value="HTH_ARAC_FAMILY_2"/>
    <property type="match status" value="1"/>
</dbReference>